<feature type="compositionally biased region" description="Polar residues" evidence="1">
    <location>
        <begin position="162"/>
        <end position="173"/>
    </location>
</feature>
<keyword evidence="3" id="KW-1185">Reference proteome</keyword>
<dbReference type="EMBL" id="JBHRWO010000018">
    <property type="protein sequence ID" value="MFC3494433.1"/>
    <property type="molecule type" value="Genomic_DNA"/>
</dbReference>
<evidence type="ECO:0000313" key="2">
    <source>
        <dbReference type="EMBL" id="MFC3494433.1"/>
    </source>
</evidence>
<sequence length="173" mass="18677">MSAALHWIDMPRKSPLHPNEEEPPDLSDRNFDPEATREVARTDVPVLADAYEALEQLVVDAGGHLETNGMSAEVAAVFTDYHLLLRNAVVESRQNYDRLGPELEQIADDDELAEGEIAASMSALEEAASADFETGGYTPMEEGQSGDSLTEAPSEFDKHLGGSSSTRTEGTAL</sequence>
<name>A0ABV7Q532_9ACTN</name>
<evidence type="ECO:0000313" key="3">
    <source>
        <dbReference type="Proteomes" id="UP001595712"/>
    </source>
</evidence>
<protein>
    <submittedName>
        <fullName evidence="2">Uncharacterized protein</fullName>
    </submittedName>
</protein>
<feature type="region of interest" description="Disordered" evidence="1">
    <location>
        <begin position="129"/>
        <end position="173"/>
    </location>
</feature>
<gene>
    <name evidence="2" type="ORF">ACFO8M_18260</name>
</gene>
<proteinExistence type="predicted"/>
<evidence type="ECO:0000256" key="1">
    <source>
        <dbReference type="SAM" id="MobiDB-lite"/>
    </source>
</evidence>
<accession>A0ABV7Q532</accession>
<feature type="region of interest" description="Disordered" evidence="1">
    <location>
        <begin position="1"/>
        <end position="33"/>
    </location>
</feature>
<reference evidence="3" key="1">
    <citation type="journal article" date="2019" name="Int. J. Syst. Evol. Microbiol.">
        <title>The Global Catalogue of Microorganisms (GCM) 10K type strain sequencing project: providing services to taxonomists for standard genome sequencing and annotation.</title>
        <authorList>
            <consortium name="The Broad Institute Genomics Platform"/>
            <consortium name="The Broad Institute Genome Sequencing Center for Infectious Disease"/>
            <person name="Wu L."/>
            <person name="Ma J."/>
        </authorList>
    </citation>
    <scope>NUCLEOTIDE SEQUENCE [LARGE SCALE GENOMIC DNA]</scope>
    <source>
        <strain evidence="3">CGMCC 4.7396</strain>
    </source>
</reference>
<organism evidence="2 3">
    <name type="scientific">Glycomyces rhizosphaerae</name>
    <dbReference type="NCBI Taxonomy" id="2054422"/>
    <lineage>
        <taxon>Bacteria</taxon>
        <taxon>Bacillati</taxon>
        <taxon>Actinomycetota</taxon>
        <taxon>Actinomycetes</taxon>
        <taxon>Glycomycetales</taxon>
        <taxon>Glycomycetaceae</taxon>
        <taxon>Glycomyces</taxon>
    </lineage>
</organism>
<dbReference type="Proteomes" id="UP001595712">
    <property type="component" value="Unassembled WGS sequence"/>
</dbReference>
<comment type="caution">
    <text evidence="2">The sequence shown here is derived from an EMBL/GenBank/DDBJ whole genome shotgun (WGS) entry which is preliminary data.</text>
</comment>